<dbReference type="EMBL" id="QQBB01000001">
    <property type="protein sequence ID" value="RDI62315.1"/>
    <property type="molecule type" value="Genomic_DNA"/>
</dbReference>
<dbReference type="InterPro" id="IPR007078">
    <property type="entry name" value="Haem_export_protD_CcmD"/>
</dbReference>
<evidence type="ECO:0000256" key="11">
    <source>
        <dbReference type="ARBA" id="ARBA00023136"/>
    </source>
</evidence>
<dbReference type="GO" id="GO:0005886">
    <property type="term" value="C:plasma membrane"/>
    <property type="evidence" value="ECO:0007669"/>
    <property type="project" value="UniProtKB-SubCell"/>
</dbReference>
<evidence type="ECO:0000313" key="13">
    <source>
        <dbReference type="EMBL" id="RDI62315.1"/>
    </source>
</evidence>
<evidence type="ECO:0000256" key="1">
    <source>
        <dbReference type="ARBA" id="ARBA00002442"/>
    </source>
</evidence>
<keyword evidence="6 12" id="KW-1003">Cell membrane</keyword>
<keyword evidence="10 12" id="KW-1133">Transmembrane helix</keyword>
<dbReference type="OrthoDB" id="7868669at2"/>
<comment type="subcellular location">
    <subcellularLocation>
        <location evidence="2 12">Cell inner membrane</location>
        <topology evidence="2 12">Single-pass membrane protein</topology>
    </subcellularLocation>
</comment>
<dbReference type="NCBIfam" id="TIGR03141">
    <property type="entry name" value="cytochro_ccmD"/>
    <property type="match status" value="1"/>
</dbReference>
<reference evidence="13 14" key="1">
    <citation type="submission" date="2018-07" db="EMBL/GenBank/DDBJ databases">
        <title>Genomic Encyclopedia of Type Strains, Phase IV (KMG-IV): sequencing the most valuable type-strain genomes for metagenomic binning, comparative biology and taxonomic classification.</title>
        <authorList>
            <person name="Goeker M."/>
        </authorList>
    </citation>
    <scope>NUCLEOTIDE SEQUENCE [LARGE SCALE GENOMIC DNA]</scope>
    <source>
        <strain evidence="13 14">DSM 14364</strain>
    </source>
</reference>
<dbReference type="GO" id="GO:0017004">
    <property type="term" value="P:cytochrome complex assembly"/>
    <property type="evidence" value="ECO:0007669"/>
    <property type="project" value="UniProtKB-KW"/>
</dbReference>
<evidence type="ECO:0000256" key="2">
    <source>
        <dbReference type="ARBA" id="ARBA00004377"/>
    </source>
</evidence>
<evidence type="ECO:0000256" key="3">
    <source>
        <dbReference type="ARBA" id="ARBA00008741"/>
    </source>
</evidence>
<keyword evidence="7 12" id="KW-0997">Cell inner membrane</keyword>
<keyword evidence="9 12" id="KW-0201">Cytochrome c-type biogenesis</keyword>
<dbReference type="Proteomes" id="UP000254925">
    <property type="component" value="Unassembled WGS sequence"/>
</dbReference>
<evidence type="ECO:0000256" key="10">
    <source>
        <dbReference type="ARBA" id="ARBA00022989"/>
    </source>
</evidence>
<evidence type="ECO:0000313" key="14">
    <source>
        <dbReference type="Proteomes" id="UP000254925"/>
    </source>
</evidence>
<evidence type="ECO:0000256" key="7">
    <source>
        <dbReference type="ARBA" id="ARBA00022519"/>
    </source>
</evidence>
<comment type="similarity">
    <text evidence="3 12">Belongs to the CcmD/CycX/HelD family.</text>
</comment>
<evidence type="ECO:0000256" key="5">
    <source>
        <dbReference type="ARBA" id="ARBA00022448"/>
    </source>
</evidence>
<dbReference type="RefSeq" id="WP_114768445.1">
    <property type="nucleotide sequence ID" value="NZ_QQBB01000001.1"/>
</dbReference>
<dbReference type="AlphaFoldDB" id="A0A370HV88"/>
<keyword evidence="8 12" id="KW-0812">Transmembrane</keyword>
<accession>A0A370HV88</accession>
<feature type="transmembrane region" description="Helical" evidence="12">
    <location>
        <begin position="6"/>
        <end position="28"/>
    </location>
</feature>
<sequence length="52" mass="5677">MSQHAFFILSSYAVTALVVLGLILRAVVDHRAQAKALAELEARGIGRRSRRG</sequence>
<comment type="caution">
    <text evidence="13">The sequence shown here is derived from an EMBL/GenBank/DDBJ whole genome shotgun (WGS) entry which is preliminary data.</text>
</comment>
<protein>
    <recommendedName>
        <fullName evidence="4 12">Heme exporter protein D</fullName>
    </recommendedName>
</protein>
<evidence type="ECO:0000256" key="4">
    <source>
        <dbReference type="ARBA" id="ARBA00016461"/>
    </source>
</evidence>
<comment type="function">
    <text evidence="1 12">Required for the export of heme to the periplasm for the biogenesis of c-type cytochromes.</text>
</comment>
<organism evidence="13 14">
    <name type="scientific">Microvirga subterranea</name>
    <dbReference type="NCBI Taxonomy" id="186651"/>
    <lineage>
        <taxon>Bacteria</taxon>
        <taxon>Pseudomonadati</taxon>
        <taxon>Pseudomonadota</taxon>
        <taxon>Alphaproteobacteria</taxon>
        <taxon>Hyphomicrobiales</taxon>
        <taxon>Methylobacteriaceae</taxon>
        <taxon>Microvirga</taxon>
    </lineage>
</organism>
<evidence type="ECO:0000256" key="8">
    <source>
        <dbReference type="ARBA" id="ARBA00022692"/>
    </source>
</evidence>
<dbReference type="GO" id="GO:0015886">
    <property type="term" value="P:heme transport"/>
    <property type="evidence" value="ECO:0007669"/>
    <property type="project" value="InterPro"/>
</dbReference>
<name>A0A370HV88_9HYPH</name>
<keyword evidence="5 12" id="KW-0813">Transport</keyword>
<gene>
    <name evidence="13" type="ORF">DES45_101584</name>
</gene>
<proteinExistence type="inferred from homology"/>
<keyword evidence="14" id="KW-1185">Reference proteome</keyword>
<keyword evidence="11 12" id="KW-0472">Membrane</keyword>
<evidence type="ECO:0000256" key="6">
    <source>
        <dbReference type="ARBA" id="ARBA00022475"/>
    </source>
</evidence>
<dbReference type="Pfam" id="PF04995">
    <property type="entry name" value="CcmD"/>
    <property type="match status" value="1"/>
</dbReference>
<evidence type="ECO:0000256" key="12">
    <source>
        <dbReference type="RuleBase" id="RU363101"/>
    </source>
</evidence>
<evidence type="ECO:0000256" key="9">
    <source>
        <dbReference type="ARBA" id="ARBA00022748"/>
    </source>
</evidence>